<dbReference type="PROSITE" id="PS50850">
    <property type="entry name" value="MFS"/>
    <property type="match status" value="1"/>
</dbReference>
<dbReference type="Proteomes" id="UP000296352">
    <property type="component" value="Chromosome"/>
</dbReference>
<feature type="transmembrane region" description="Helical" evidence="5">
    <location>
        <begin position="163"/>
        <end position="185"/>
    </location>
</feature>
<evidence type="ECO:0000313" key="7">
    <source>
        <dbReference type="EMBL" id="QCB27332.1"/>
    </source>
</evidence>
<dbReference type="InterPro" id="IPR036259">
    <property type="entry name" value="MFS_trans_sf"/>
</dbReference>
<keyword evidence="8" id="KW-1185">Reference proteome</keyword>
<feature type="transmembrane region" description="Helical" evidence="5">
    <location>
        <begin position="98"/>
        <end position="120"/>
    </location>
</feature>
<comment type="subcellular location">
    <subcellularLocation>
        <location evidence="1">Cell membrane</location>
        <topology evidence="1">Multi-pass membrane protein</topology>
    </subcellularLocation>
</comment>
<name>A0A4P7QCR4_9CORY</name>
<dbReference type="GO" id="GO:0022857">
    <property type="term" value="F:transmembrane transporter activity"/>
    <property type="evidence" value="ECO:0007669"/>
    <property type="project" value="InterPro"/>
</dbReference>
<feature type="transmembrane region" description="Helical" evidence="5">
    <location>
        <begin position="241"/>
        <end position="259"/>
    </location>
</feature>
<evidence type="ECO:0000256" key="2">
    <source>
        <dbReference type="ARBA" id="ARBA00022692"/>
    </source>
</evidence>
<reference evidence="7 8" key="1">
    <citation type="submission" date="2019-04" db="EMBL/GenBank/DDBJ databases">
        <title>Corynebacterium endometrii sp. nov., isolated from the uterus of a cow with endometritis.</title>
        <authorList>
            <person name="Ballas P."/>
            <person name="Ruckert C."/>
            <person name="Wagener K."/>
            <person name="Drillich M."/>
            <person name="Kaempfer P."/>
            <person name="Busse H.-J."/>
            <person name="Ehling-Schulz M."/>
        </authorList>
    </citation>
    <scope>NUCLEOTIDE SEQUENCE [LARGE SCALE GENOMIC DNA]</scope>
    <source>
        <strain evidence="7 8">LMM-1653</strain>
    </source>
</reference>
<feature type="transmembrane region" description="Helical" evidence="5">
    <location>
        <begin position="132"/>
        <end position="151"/>
    </location>
</feature>
<dbReference type="InterPro" id="IPR011701">
    <property type="entry name" value="MFS"/>
</dbReference>
<evidence type="ECO:0000256" key="1">
    <source>
        <dbReference type="ARBA" id="ARBA00004651"/>
    </source>
</evidence>
<feature type="transmembrane region" description="Helical" evidence="5">
    <location>
        <begin position="206"/>
        <end position="229"/>
    </location>
</feature>
<evidence type="ECO:0000313" key="8">
    <source>
        <dbReference type="Proteomes" id="UP000296352"/>
    </source>
</evidence>
<proteinExistence type="predicted"/>
<feature type="transmembrane region" description="Helical" evidence="5">
    <location>
        <begin position="329"/>
        <end position="351"/>
    </location>
</feature>
<dbReference type="GO" id="GO:0005886">
    <property type="term" value="C:plasma membrane"/>
    <property type="evidence" value="ECO:0007669"/>
    <property type="project" value="UniProtKB-SubCell"/>
</dbReference>
<gene>
    <name evidence="7" type="primary">fsr</name>
    <name evidence="7" type="ORF">CENDO_00105</name>
</gene>
<dbReference type="AlphaFoldDB" id="A0A4P7QCR4"/>
<feature type="transmembrane region" description="Helical" evidence="5">
    <location>
        <begin position="357"/>
        <end position="376"/>
    </location>
</feature>
<keyword evidence="4 5" id="KW-0472">Membrane</keyword>
<dbReference type="InterPro" id="IPR020846">
    <property type="entry name" value="MFS_dom"/>
</dbReference>
<dbReference type="PANTHER" id="PTHR43129:SF1">
    <property type="entry name" value="FOSMIDOMYCIN RESISTANCE PROTEIN"/>
    <property type="match status" value="1"/>
</dbReference>
<protein>
    <submittedName>
        <fullName evidence="7">Fosmidomycin resistance protein</fullName>
    </submittedName>
</protein>
<keyword evidence="3 5" id="KW-1133">Transmembrane helix</keyword>
<feature type="transmembrane region" description="Helical" evidence="5">
    <location>
        <begin position="72"/>
        <end position="92"/>
    </location>
</feature>
<dbReference type="PANTHER" id="PTHR43129">
    <property type="entry name" value="FOSMIDOMYCIN RESISTANCE PROTEIN"/>
    <property type="match status" value="1"/>
</dbReference>
<dbReference type="SUPFAM" id="SSF103473">
    <property type="entry name" value="MFS general substrate transporter"/>
    <property type="match status" value="1"/>
</dbReference>
<feature type="transmembrane region" description="Helical" evidence="5">
    <location>
        <begin position="42"/>
        <end position="65"/>
    </location>
</feature>
<feature type="transmembrane region" description="Helical" evidence="5">
    <location>
        <begin position="14"/>
        <end position="36"/>
    </location>
</feature>
<evidence type="ECO:0000256" key="3">
    <source>
        <dbReference type="ARBA" id="ARBA00022989"/>
    </source>
</evidence>
<dbReference type="Pfam" id="PF07690">
    <property type="entry name" value="MFS_1"/>
    <property type="match status" value="1"/>
</dbReference>
<dbReference type="Gene3D" id="1.20.1250.20">
    <property type="entry name" value="MFS general substrate transporter like domains"/>
    <property type="match status" value="2"/>
</dbReference>
<organism evidence="7 8">
    <name type="scientific">Corynebacterium endometrii</name>
    <dbReference type="NCBI Taxonomy" id="2488819"/>
    <lineage>
        <taxon>Bacteria</taxon>
        <taxon>Bacillati</taxon>
        <taxon>Actinomycetota</taxon>
        <taxon>Actinomycetes</taxon>
        <taxon>Mycobacteriales</taxon>
        <taxon>Corynebacteriaceae</taxon>
        <taxon>Corynebacterium</taxon>
    </lineage>
</organism>
<sequence>MNRQNRTSRRAQRFLAFTHITVDFYQGALPALVPIFVAERNYSYAAAAAVVLASSLASSIIQPLFGVMGDRFRIPGIVPAAVALAGLGMGLFVLTDSLFITGIFAAISGVGVAAFHPDAAKKARHIAGDDDVVLSWFSLGGNLGFAVAPLYVGVTVGILGLDWAWLLGLPAVAGLVSLVMVDRILGPNWRPASRRRGPMDTDDWRGFAKLVAVVIARSIIFVATASFIVVYMQQERGLSSFWAQAALFIFYIGGAIGTLMGGTLARRFSRIAVVQAAYAALIPVFIAMLLVPGPLALFFVALASLLFFVPFSLQVSLGQDYLPNNMGTAAGVTLGLAVSAGGVASPVVGAVADNFGLLKALLPLVIFPAAASVLLTRMRDPRL</sequence>
<evidence type="ECO:0000256" key="5">
    <source>
        <dbReference type="SAM" id="Phobius"/>
    </source>
</evidence>
<feature type="transmembrane region" description="Helical" evidence="5">
    <location>
        <begin position="297"/>
        <end position="317"/>
    </location>
</feature>
<keyword evidence="2 5" id="KW-0812">Transmembrane</keyword>
<dbReference type="EMBL" id="CP039247">
    <property type="protein sequence ID" value="QCB27332.1"/>
    <property type="molecule type" value="Genomic_DNA"/>
</dbReference>
<dbReference type="CDD" id="cd17478">
    <property type="entry name" value="MFS_FsR"/>
    <property type="match status" value="1"/>
</dbReference>
<feature type="domain" description="Major facilitator superfamily (MFS) profile" evidence="6">
    <location>
        <begin position="11"/>
        <end position="383"/>
    </location>
</feature>
<feature type="transmembrane region" description="Helical" evidence="5">
    <location>
        <begin position="271"/>
        <end position="291"/>
    </location>
</feature>
<dbReference type="RefSeq" id="WP_246014477.1">
    <property type="nucleotide sequence ID" value="NZ_CP039247.1"/>
</dbReference>
<evidence type="ECO:0000256" key="4">
    <source>
        <dbReference type="ARBA" id="ARBA00023136"/>
    </source>
</evidence>
<accession>A0A4P7QCR4</accession>
<dbReference type="KEGG" id="cee:CENDO_00105"/>
<evidence type="ECO:0000259" key="6">
    <source>
        <dbReference type="PROSITE" id="PS50850"/>
    </source>
</evidence>